<evidence type="ECO:0000313" key="9">
    <source>
        <dbReference type="EMBL" id="GAG45830.1"/>
    </source>
</evidence>
<dbReference type="EMBL" id="BARS01052802">
    <property type="protein sequence ID" value="GAG45830.1"/>
    <property type="molecule type" value="Genomic_DNA"/>
</dbReference>
<keyword evidence="2" id="KW-0813">Transport</keyword>
<evidence type="ECO:0000259" key="8">
    <source>
        <dbReference type="Pfam" id="PF00528"/>
    </source>
</evidence>
<evidence type="ECO:0000256" key="6">
    <source>
        <dbReference type="ARBA" id="ARBA00023136"/>
    </source>
</evidence>
<reference evidence="9" key="1">
    <citation type="journal article" date="2014" name="Front. Microbiol.">
        <title>High frequency of phylogenetically diverse reductive dehalogenase-homologous genes in deep subseafloor sedimentary metagenomes.</title>
        <authorList>
            <person name="Kawai M."/>
            <person name="Futagami T."/>
            <person name="Toyoda A."/>
            <person name="Takaki Y."/>
            <person name="Nishi S."/>
            <person name="Hori S."/>
            <person name="Arai W."/>
            <person name="Tsubouchi T."/>
            <person name="Morono Y."/>
            <person name="Uchiyama I."/>
            <person name="Ito T."/>
            <person name="Fujiyama A."/>
            <person name="Inagaki F."/>
            <person name="Takami H."/>
        </authorList>
    </citation>
    <scope>NUCLEOTIDE SEQUENCE</scope>
    <source>
        <strain evidence="9">Expedition CK06-06</strain>
    </source>
</reference>
<comment type="caution">
    <text evidence="9">The sequence shown here is derived from an EMBL/GenBank/DDBJ whole genome shotgun (WGS) entry which is preliminary data.</text>
</comment>
<dbReference type="PANTHER" id="PTHR43163:SF6">
    <property type="entry name" value="DIPEPTIDE TRANSPORT SYSTEM PERMEASE PROTEIN DPPB-RELATED"/>
    <property type="match status" value="1"/>
</dbReference>
<evidence type="ECO:0000256" key="7">
    <source>
        <dbReference type="SAM" id="Phobius"/>
    </source>
</evidence>
<evidence type="ECO:0000256" key="2">
    <source>
        <dbReference type="ARBA" id="ARBA00022448"/>
    </source>
</evidence>
<dbReference type="InterPro" id="IPR035906">
    <property type="entry name" value="MetI-like_sf"/>
</dbReference>
<evidence type="ECO:0000256" key="1">
    <source>
        <dbReference type="ARBA" id="ARBA00004651"/>
    </source>
</evidence>
<name>X0XRF0_9ZZZZ</name>
<feature type="domain" description="ABC transmembrane type-1" evidence="8">
    <location>
        <begin position="2"/>
        <end position="97"/>
    </location>
</feature>
<protein>
    <recommendedName>
        <fullName evidence="8">ABC transmembrane type-1 domain-containing protein</fullName>
    </recommendedName>
</protein>
<evidence type="ECO:0000256" key="4">
    <source>
        <dbReference type="ARBA" id="ARBA00022692"/>
    </source>
</evidence>
<keyword evidence="3" id="KW-1003">Cell membrane</keyword>
<dbReference type="InterPro" id="IPR000515">
    <property type="entry name" value="MetI-like"/>
</dbReference>
<evidence type="ECO:0000256" key="3">
    <source>
        <dbReference type="ARBA" id="ARBA00022475"/>
    </source>
</evidence>
<organism evidence="9">
    <name type="scientific">marine sediment metagenome</name>
    <dbReference type="NCBI Taxonomy" id="412755"/>
    <lineage>
        <taxon>unclassified sequences</taxon>
        <taxon>metagenomes</taxon>
        <taxon>ecological metagenomes</taxon>
    </lineage>
</organism>
<proteinExistence type="predicted"/>
<feature type="transmembrane region" description="Helical" evidence="7">
    <location>
        <begin position="67"/>
        <end position="93"/>
    </location>
</feature>
<sequence>TARAKGLLERIVIHKHARRNALLPVITLAGSIVARMLGGAVVVEVVFNYPGMGRFIVIAAQGLDFAAILGASLLIGIFIIVVNLIIDFVYTILDPTVTLG</sequence>
<feature type="transmembrane region" description="Helical" evidence="7">
    <location>
        <begin position="21"/>
        <end position="47"/>
    </location>
</feature>
<keyword evidence="6 7" id="KW-0472">Membrane</keyword>
<accession>X0XRF0</accession>
<evidence type="ECO:0000256" key="5">
    <source>
        <dbReference type="ARBA" id="ARBA00022989"/>
    </source>
</evidence>
<comment type="subcellular location">
    <subcellularLocation>
        <location evidence="1">Cell membrane</location>
        <topology evidence="1">Multi-pass membrane protein</topology>
    </subcellularLocation>
</comment>
<keyword evidence="5 7" id="KW-1133">Transmembrane helix</keyword>
<dbReference type="GO" id="GO:0055085">
    <property type="term" value="P:transmembrane transport"/>
    <property type="evidence" value="ECO:0007669"/>
    <property type="project" value="InterPro"/>
</dbReference>
<gene>
    <name evidence="9" type="ORF">S01H1_78447</name>
</gene>
<dbReference type="Pfam" id="PF00528">
    <property type="entry name" value="BPD_transp_1"/>
    <property type="match status" value="1"/>
</dbReference>
<dbReference type="PANTHER" id="PTHR43163">
    <property type="entry name" value="DIPEPTIDE TRANSPORT SYSTEM PERMEASE PROTEIN DPPB-RELATED"/>
    <property type="match status" value="1"/>
</dbReference>
<dbReference type="SUPFAM" id="SSF161098">
    <property type="entry name" value="MetI-like"/>
    <property type="match status" value="1"/>
</dbReference>
<dbReference type="GO" id="GO:0005886">
    <property type="term" value="C:plasma membrane"/>
    <property type="evidence" value="ECO:0007669"/>
    <property type="project" value="UniProtKB-SubCell"/>
</dbReference>
<dbReference type="AlphaFoldDB" id="X0XRF0"/>
<keyword evidence="4 7" id="KW-0812">Transmembrane</keyword>
<feature type="non-terminal residue" evidence="9">
    <location>
        <position position="1"/>
    </location>
</feature>